<sequence length="254" mass="27070">MKAIVLRVNSPGGSVSASEVIRAELAAARAAGKPVVVSMGGMAASGGYWISTPANYIVANPSTLTGSIGIFGVINTVENSLDYLGVHTDGVATSPLADVSVTKSLPPEVSEMMQLSIENGYKRFITLVADSRKKTPQQIDEIAQGHVWTGQDAKSNGLVDSLGDFDDAVKKAAELAKLKQWHVEYYQDEPSFFDMVMDSMSVSVRAMLPEALQAYLPAPVATAAKAMKAESDKLAAFNDPQSRYAFCLTCSNVR</sequence>
<dbReference type="GO" id="GO:0008236">
    <property type="term" value="F:serine-type peptidase activity"/>
    <property type="evidence" value="ECO:0007669"/>
    <property type="project" value="UniProtKB-KW"/>
</dbReference>
<dbReference type="InterPro" id="IPR004634">
    <property type="entry name" value="Pept_S49_pIV"/>
</dbReference>
<dbReference type="Proteomes" id="UP000255106">
    <property type="component" value="Unassembled WGS sequence"/>
</dbReference>
<dbReference type="InterPro" id="IPR004635">
    <property type="entry name" value="Pept_S49_SppA"/>
</dbReference>
<dbReference type="SUPFAM" id="SSF52096">
    <property type="entry name" value="ClpP/crotonase"/>
    <property type="match status" value="1"/>
</dbReference>
<evidence type="ECO:0000313" key="7">
    <source>
        <dbReference type="Proteomes" id="UP000255106"/>
    </source>
</evidence>
<keyword evidence="3 6" id="KW-0378">Hydrolase</keyword>
<evidence type="ECO:0000256" key="3">
    <source>
        <dbReference type="ARBA" id="ARBA00022801"/>
    </source>
</evidence>
<organism evidence="6 7">
    <name type="scientific">Enterobacter cloacae</name>
    <dbReference type="NCBI Taxonomy" id="550"/>
    <lineage>
        <taxon>Bacteria</taxon>
        <taxon>Pseudomonadati</taxon>
        <taxon>Pseudomonadota</taxon>
        <taxon>Gammaproteobacteria</taxon>
        <taxon>Enterobacterales</taxon>
        <taxon>Enterobacteriaceae</taxon>
        <taxon>Enterobacter</taxon>
        <taxon>Enterobacter cloacae complex</taxon>
    </lineage>
</organism>
<dbReference type="GO" id="GO:0016020">
    <property type="term" value="C:membrane"/>
    <property type="evidence" value="ECO:0007669"/>
    <property type="project" value="InterPro"/>
</dbReference>
<evidence type="ECO:0000259" key="5">
    <source>
        <dbReference type="Pfam" id="PF01343"/>
    </source>
</evidence>
<dbReference type="InterPro" id="IPR029045">
    <property type="entry name" value="ClpP/crotonase-like_dom_sf"/>
</dbReference>
<name>A0A377M2A1_ENTCL</name>
<dbReference type="GO" id="GO:0006465">
    <property type="term" value="P:signal peptide processing"/>
    <property type="evidence" value="ECO:0007669"/>
    <property type="project" value="InterPro"/>
</dbReference>
<evidence type="ECO:0000256" key="1">
    <source>
        <dbReference type="ARBA" id="ARBA00008683"/>
    </source>
</evidence>
<gene>
    <name evidence="6" type="primary">sppA_2</name>
    <name evidence="6" type="ORF">NCTC10005_05355</name>
</gene>
<evidence type="ECO:0000256" key="2">
    <source>
        <dbReference type="ARBA" id="ARBA00022670"/>
    </source>
</evidence>
<dbReference type="InterPro" id="IPR002142">
    <property type="entry name" value="Peptidase_S49"/>
</dbReference>
<keyword evidence="2 6" id="KW-0645">Protease</keyword>
<proteinExistence type="inferred from homology"/>
<dbReference type="Gene3D" id="6.20.330.10">
    <property type="match status" value="1"/>
</dbReference>
<dbReference type="EMBL" id="UGJB01000004">
    <property type="protein sequence ID" value="STQ12564.1"/>
    <property type="molecule type" value="Genomic_DNA"/>
</dbReference>
<dbReference type="NCBIfam" id="TIGR00706">
    <property type="entry name" value="SppA_dom"/>
    <property type="match status" value="1"/>
</dbReference>
<protein>
    <submittedName>
        <fullName evidence="6">Protease 4</fullName>
        <ecNumber evidence="6">3.4.21.-</ecNumber>
    </submittedName>
</protein>
<dbReference type="EC" id="3.4.21.-" evidence="6"/>
<dbReference type="NCBIfam" id="TIGR00705">
    <property type="entry name" value="SppA_67K"/>
    <property type="match status" value="1"/>
</dbReference>
<reference evidence="6 7" key="1">
    <citation type="submission" date="2018-06" db="EMBL/GenBank/DDBJ databases">
        <authorList>
            <consortium name="Pathogen Informatics"/>
            <person name="Doyle S."/>
        </authorList>
    </citation>
    <scope>NUCLEOTIDE SEQUENCE [LARGE SCALE GENOMIC DNA]</scope>
    <source>
        <strain evidence="6 7">NCTC10005</strain>
    </source>
</reference>
<dbReference type="AlphaFoldDB" id="A0A377M2A1"/>
<feature type="domain" description="Peptidase S49" evidence="5">
    <location>
        <begin position="28"/>
        <end position="179"/>
    </location>
</feature>
<dbReference type="Pfam" id="PF01343">
    <property type="entry name" value="Peptidase_S49"/>
    <property type="match status" value="1"/>
</dbReference>
<evidence type="ECO:0000313" key="6">
    <source>
        <dbReference type="EMBL" id="STQ12564.1"/>
    </source>
</evidence>
<keyword evidence="4" id="KW-0720">Serine protease</keyword>
<comment type="similarity">
    <text evidence="1">Belongs to the peptidase S49 family.</text>
</comment>
<accession>A0A377M2A1</accession>
<evidence type="ECO:0000256" key="4">
    <source>
        <dbReference type="ARBA" id="ARBA00022825"/>
    </source>
</evidence>
<dbReference type="PANTHER" id="PTHR33209">
    <property type="entry name" value="PROTEASE 4"/>
    <property type="match status" value="1"/>
</dbReference>
<dbReference type="Gene3D" id="3.90.226.10">
    <property type="entry name" value="2-enoyl-CoA Hydratase, Chain A, domain 1"/>
    <property type="match status" value="1"/>
</dbReference>
<dbReference type="PANTHER" id="PTHR33209:SF1">
    <property type="entry name" value="PEPTIDASE S49 DOMAIN-CONTAINING PROTEIN"/>
    <property type="match status" value="1"/>
</dbReference>